<dbReference type="SUPFAM" id="SSF48008">
    <property type="entry name" value="GntR ligand-binding domain-like"/>
    <property type="match status" value="1"/>
</dbReference>
<accession>A0A3S3PD89</accession>
<dbReference type="SUPFAM" id="SSF46785">
    <property type="entry name" value="Winged helix' DNA-binding domain"/>
    <property type="match status" value="1"/>
</dbReference>
<dbReference type="GO" id="GO:0003677">
    <property type="term" value="F:DNA binding"/>
    <property type="evidence" value="ECO:0007669"/>
    <property type="project" value="UniProtKB-KW"/>
</dbReference>
<dbReference type="AlphaFoldDB" id="A0A3S3PD89"/>
<evidence type="ECO:0000313" key="6">
    <source>
        <dbReference type="EMBL" id="RWR50003.1"/>
    </source>
</evidence>
<reference evidence="6" key="1">
    <citation type="submission" date="2019-01" db="EMBL/GenBank/DDBJ databases">
        <title>Sinorhodobacter populi sp. nov. isolated from the symptomatic bark tissue of Populus euramericana canker.</title>
        <authorList>
            <person name="Xu G."/>
        </authorList>
    </citation>
    <scope>NUCLEOTIDE SEQUENCE [LARGE SCALE GENOMIC DNA]</scope>
    <source>
        <strain evidence="6">CGMCC 1.12963</strain>
    </source>
</reference>
<dbReference type="PRINTS" id="PR00035">
    <property type="entry name" value="HTHGNTR"/>
</dbReference>
<dbReference type="Gene3D" id="1.10.10.10">
    <property type="entry name" value="Winged helix-like DNA-binding domain superfamily/Winged helix DNA-binding domain"/>
    <property type="match status" value="1"/>
</dbReference>
<evidence type="ECO:0000256" key="3">
    <source>
        <dbReference type="ARBA" id="ARBA00023163"/>
    </source>
</evidence>
<proteinExistence type="predicted"/>
<protein>
    <submittedName>
        <fullName evidence="6">FadR family transcriptional regulator</fullName>
    </submittedName>
</protein>
<organism evidence="6 7">
    <name type="scientific">Paenirhodobacter huangdaonensis</name>
    <dbReference type="NCBI Taxonomy" id="2501515"/>
    <lineage>
        <taxon>Bacteria</taxon>
        <taxon>Pseudomonadati</taxon>
        <taxon>Pseudomonadota</taxon>
        <taxon>Alphaproteobacteria</taxon>
        <taxon>Rhodobacterales</taxon>
        <taxon>Rhodobacter group</taxon>
        <taxon>Paenirhodobacter</taxon>
    </lineage>
</organism>
<dbReference type="RefSeq" id="WP_128157284.1">
    <property type="nucleotide sequence ID" value="NZ_JBHSOM010000005.1"/>
</dbReference>
<dbReference type="EMBL" id="SAVA01000010">
    <property type="protein sequence ID" value="RWR50003.1"/>
    <property type="molecule type" value="Genomic_DNA"/>
</dbReference>
<dbReference type="InterPro" id="IPR000524">
    <property type="entry name" value="Tscrpt_reg_HTH_GntR"/>
</dbReference>
<keyword evidence="2" id="KW-0238">DNA-binding</keyword>
<evidence type="ECO:0000256" key="1">
    <source>
        <dbReference type="ARBA" id="ARBA00023015"/>
    </source>
</evidence>
<sequence>MTDRDDTTATQTPDDTLGPVLTRLREMIAEMPQLPPERTLSEQLNVSRHALRKALKVLRDAGEIDPARSGRRALADRAPSSTRLVQSTNPLEVMEMRLMIEPALARLAALRASPDEIARILQTAHSPSGLSPSQADQEFHRAVAAGSRNSLASELHILLHRVQNDARLRFTDSDADSRTTEERVRMRDDEHRTIAEAIAARDPDRAEEAMYEHLERTQRKLTGRLGSRSTDAA</sequence>
<dbReference type="SMART" id="SM00895">
    <property type="entry name" value="FCD"/>
    <property type="match status" value="1"/>
</dbReference>
<keyword evidence="1" id="KW-0805">Transcription regulation</keyword>
<evidence type="ECO:0000256" key="2">
    <source>
        <dbReference type="ARBA" id="ARBA00023125"/>
    </source>
</evidence>
<keyword evidence="3" id="KW-0804">Transcription</keyword>
<name>A0A3S3PD89_9RHOB</name>
<evidence type="ECO:0000313" key="7">
    <source>
        <dbReference type="Proteomes" id="UP000288071"/>
    </source>
</evidence>
<evidence type="ECO:0000256" key="4">
    <source>
        <dbReference type="SAM" id="MobiDB-lite"/>
    </source>
</evidence>
<feature type="domain" description="GntR C-terminal" evidence="5">
    <location>
        <begin position="92"/>
        <end position="216"/>
    </location>
</feature>
<dbReference type="InterPro" id="IPR036388">
    <property type="entry name" value="WH-like_DNA-bd_sf"/>
</dbReference>
<dbReference type="Gene3D" id="1.20.120.530">
    <property type="entry name" value="GntR ligand-binding domain-like"/>
    <property type="match status" value="1"/>
</dbReference>
<dbReference type="PANTHER" id="PTHR43537:SF5">
    <property type="entry name" value="UXU OPERON TRANSCRIPTIONAL REGULATOR"/>
    <property type="match status" value="1"/>
</dbReference>
<dbReference type="Proteomes" id="UP000288071">
    <property type="component" value="Unassembled WGS sequence"/>
</dbReference>
<dbReference type="Pfam" id="PF07729">
    <property type="entry name" value="FCD"/>
    <property type="match status" value="1"/>
</dbReference>
<dbReference type="InterPro" id="IPR036390">
    <property type="entry name" value="WH_DNA-bd_sf"/>
</dbReference>
<comment type="caution">
    <text evidence="6">The sequence shown here is derived from an EMBL/GenBank/DDBJ whole genome shotgun (WGS) entry which is preliminary data.</text>
</comment>
<feature type="region of interest" description="Disordered" evidence="4">
    <location>
        <begin position="214"/>
        <end position="233"/>
    </location>
</feature>
<gene>
    <name evidence="6" type="ORF">EOW66_15955</name>
</gene>
<reference evidence="6" key="2">
    <citation type="submission" date="2019-01" db="EMBL/GenBank/DDBJ databases">
        <authorList>
            <person name="Li Y."/>
        </authorList>
    </citation>
    <scope>NUCLEOTIDE SEQUENCE [LARGE SCALE GENOMIC DNA]</scope>
    <source>
        <strain evidence="6">CGMCC 1.12963</strain>
    </source>
</reference>
<dbReference type="GO" id="GO:0003700">
    <property type="term" value="F:DNA-binding transcription factor activity"/>
    <property type="evidence" value="ECO:0007669"/>
    <property type="project" value="InterPro"/>
</dbReference>
<evidence type="ECO:0000259" key="5">
    <source>
        <dbReference type="SMART" id="SM00895"/>
    </source>
</evidence>
<dbReference type="InterPro" id="IPR011711">
    <property type="entry name" value="GntR_C"/>
</dbReference>
<dbReference type="InterPro" id="IPR008920">
    <property type="entry name" value="TF_FadR/GntR_C"/>
</dbReference>
<dbReference type="PANTHER" id="PTHR43537">
    <property type="entry name" value="TRANSCRIPTIONAL REGULATOR, GNTR FAMILY"/>
    <property type="match status" value="1"/>
</dbReference>
<keyword evidence="7" id="KW-1185">Reference proteome</keyword>